<dbReference type="OrthoDB" id="9182204at2"/>
<sequence length="204" mass="21848">MDFIPVKSVSLGGDCRPTLSSGMALFSASAHAEMPPPVLRARYESARYASVDEIASSQSAYIDHIVHGIESNTRLKTPGAITIPAANTPNALVQVMAKVRAYASLEDGWDGYGGVKIESSTRNDAELFAAFHAADIERVMPKVSPAGDGEINFSWSTGRGVIDLGFYGDGSYSYYAVTEDGREFFSDEEALSKALPEEVAKIIA</sequence>
<dbReference type="EMBL" id="FNZE01000011">
    <property type="protein sequence ID" value="SEJ57250.1"/>
    <property type="molecule type" value="Genomic_DNA"/>
</dbReference>
<keyword evidence="2" id="KW-1185">Reference proteome</keyword>
<name>A0A1H7A5V4_9PSED</name>
<gene>
    <name evidence="1" type="ORF">SAMN05216201_11140</name>
</gene>
<proteinExistence type="predicted"/>
<evidence type="ECO:0000313" key="1">
    <source>
        <dbReference type="EMBL" id="SEJ57250.1"/>
    </source>
</evidence>
<reference evidence="2" key="1">
    <citation type="submission" date="2016-10" db="EMBL/GenBank/DDBJ databases">
        <authorList>
            <person name="Varghese N."/>
            <person name="Submissions S."/>
        </authorList>
    </citation>
    <scope>NUCLEOTIDE SEQUENCE [LARGE SCALE GENOMIC DNA]</scope>
    <source>
        <strain evidence="2">LMG 25967</strain>
    </source>
</reference>
<dbReference type="RefSeq" id="WP_139214683.1">
    <property type="nucleotide sequence ID" value="NZ_FNZE01000011.1"/>
</dbReference>
<protein>
    <submittedName>
        <fullName evidence="1">Uncharacterized protein</fullName>
    </submittedName>
</protein>
<dbReference type="Proteomes" id="UP000242930">
    <property type="component" value="Unassembled WGS sequence"/>
</dbReference>
<organism evidence="1 2">
    <name type="scientific">Pseudomonas linyingensis</name>
    <dbReference type="NCBI Taxonomy" id="915471"/>
    <lineage>
        <taxon>Bacteria</taxon>
        <taxon>Pseudomonadati</taxon>
        <taxon>Pseudomonadota</taxon>
        <taxon>Gammaproteobacteria</taxon>
        <taxon>Pseudomonadales</taxon>
        <taxon>Pseudomonadaceae</taxon>
        <taxon>Pseudomonas</taxon>
    </lineage>
</organism>
<dbReference type="AlphaFoldDB" id="A0A1H7A5V4"/>
<accession>A0A1H7A5V4</accession>
<evidence type="ECO:0000313" key="2">
    <source>
        <dbReference type="Proteomes" id="UP000242930"/>
    </source>
</evidence>